<feature type="domain" description="HD-Zip IV C-terminal" evidence="1">
    <location>
        <begin position="2"/>
        <end position="121"/>
    </location>
</feature>
<dbReference type="PANTHER" id="PTHR45654">
    <property type="entry name" value="HOMEOBOX-LEUCINE ZIPPER PROTEIN MERISTEM L1"/>
    <property type="match status" value="1"/>
</dbReference>
<dbReference type="AlphaFoldDB" id="A0A699JCA5"/>
<keyword evidence="2" id="KW-0238">DNA-binding</keyword>
<dbReference type="Pfam" id="PF25797">
    <property type="entry name" value="PDF2_C"/>
    <property type="match status" value="1"/>
</dbReference>
<name>A0A699JCA5_TANCI</name>
<gene>
    <name evidence="2" type="ORF">Tci_594652</name>
</gene>
<organism evidence="2">
    <name type="scientific">Tanacetum cinerariifolium</name>
    <name type="common">Dalmatian daisy</name>
    <name type="synonym">Chrysanthemum cinerariifolium</name>
    <dbReference type="NCBI Taxonomy" id="118510"/>
    <lineage>
        <taxon>Eukaryota</taxon>
        <taxon>Viridiplantae</taxon>
        <taxon>Streptophyta</taxon>
        <taxon>Embryophyta</taxon>
        <taxon>Tracheophyta</taxon>
        <taxon>Spermatophyta</taxon>
        <taxon>Magnoliopsida</taxon>
        <taxon>eudicotyledons</taxon>
        <taxon>Gunneridae</taxon>
        <taxon>Pentapetalae</taxon>
        <taxon>asterids</taxon>
        <taxon>campanulids</taxon>
        <taxon>Asterales</taxon>
        <taxon>Asteraceae</taxon>
        <taxon>Asteroideae</taxon>
        <taxon>Anthemideae</taxon>
        <taxon>Anthemidinae</taxon>
        <taxon>Tanacetum</taxon>
    </lineage>
</organism>
<evidence type="ECO:0000259" key="1">
    <source>
        <dbReference type="Pfam" id="PF25797"/>
    </source>
</evidence>
<dbReference type="GO" id="GO:0003677">
    <property type="term" value="F:DNA binding"/>
    <property type="evidence" value="ECO:0007669"/>
    <property type="project" value="UniProtKB-KW"/>
</dbReference>
<comment type="caution">
    <text evidence="2">The sequence shown here is derived from an EMBL/GenBank/DDBJ whole genome shotgun (WGS) entry which is preliminary data.</text>
</comment>
<protein>
    <submittedName>
        <fullName evidence="2">Homeobox-leucine zipper protein GLABRA 2</fullName>
    </submittedName>
</protein>
<dbReference type="InterPro" id="IPR057993">
    <property type="entry name" value="HD-Zip_IV_C"/>
</dbReference>
<accession>A0A699JCA5</accession>
<evidence type="ECO:0000313" key="2">
    <source>
        <dbReference type="EMBL" id="GFA22680.1"/>
    </source>
</evidence>
<dbReference type="InterPro" id="IPR042160">
    <property type="entry name" value="HD-Zip_IV"/>
</dbReference>
<dbReference type="PANTHER" id="PTHR45654:SF24">
    <property type="entry name" value="HOMEOBOX-LEUCINE ZIPPER PROTEIN GLABRA 2"/>
    <property type="match status" value="1"/>
</dbReference>
<reference evidence="2" key="1">
    <citation type="journal article" date="2019" name="Sci. Rep.">
        <title>Draft genome of Tanacetum cinerariifolium, the natural source of mosquito coil.</title>
        <authorList>
            <person name="Yamashiro T."/>
            <person name="Shiraishi A."/>
            <person name="Satake H."/>
            <person name="Nakayama K."/>
        </authorList>
    </citation>
    <scope>NUCLEOTIDE SEQUENCE</scope>
</reference>
<keyword evidence="2" id="KW-0371">Homeobox</keyword>
<dbReference type="EMBL" id="BKCJ010388772">
    <property type="protein sequence ID" value="GFA22680.1"/>
    <property type="molecule type" value="Genomic_DNA"/>
</dbReference>
<proteinExistence type="predicted"/>
<sequence>MKSKENMWMVQDSCTSTYESMVVCAPVSVPNMQSVMAGCDSSTIAILPSGFSILPDGVETRPLVITSKAQNQSRDGGSLLTVGFQILTSDSPTSKLSVESVESVNALISSTLRNIKAGLQCEDQ</sequence>